<evidence type="ECO:0008006" key="3">
    <source>
        <dbReference type="Google" id="ProtNLM"/>
    </source>
</evidence>
<evidence type="ECO:0000313" key="1">
    <source>
        <dbReference type="EMBL" id="KAF1302200.1"/>
    </source>
</evidence>
<sequence length="166" mass="19674">MRLFHATPKKNTRSVLKNGIDNRRNVLATRQLRQFIDRNKPFTSTANKHEAIFLFSESELPVVMQNYPDYAVLAVDVTALDTFYLVSFNNYLSEVICDFRQDKHKITEAEQWARVYWRTCNPFNDYVEQEDKIKKHCLATIGCDYIPEFLYFKDMIEPEFLTLITE</sequence>
<gene>
    <name evidence="1" type="ORF">BAU17_02155</name>
</gene>
<protein>
    <recommendedName>
        <fullName evidence="3">DarT domain-containing protein</fullName>
    </recommendedName>
</protein>
<reference evidence="1 2" key="1">
    <citation type="submission" date="2016-06" db="EMBL/GenBank/DDBJ databases">
        <title>Four novel species of enterococci isolated from chicken manure.</title>
        <authorList>
            <person name="Van Tyne D."/>
        </authorList>
    </citation>
    <scope>NUCLEOTIDE SEQUENCE [LARGE SCALE GENOMIC DNA]</scope>
    <source>
        <strain evidence="1 2">CU12B</strain>
    </source>
</reference>
<comment type="caution">
    <text evidence="1">The sequence shown here is derived from an EMBL/GenBank/DDBJ whole genome shotgun (WGS) entry which is preliminary data.</text>
</comment>
<dbReference type="EMBL" id="MAEL01000054">
    <property type="protein sequence ID" value="KAF1302200.1"/>
    <property type="molecule type" value="Genomic_DNA"/>
</dbReference>
<accession>A0ABQ6YXY0</accession>
<dbReference type="Proteomes" id="UP000782705">
    <property type="component" value="Unassembled WGS sequence"/>
</dbReference>
<name>A0ABQ6YXY0_9ENTE</name>
<proteinExistence type="predicted"/>
<dbReference type="RefSeq" id="WP_161903179.1">
    <property type="nucleotide sequence ID" value="NZ_MAEL01000054.1"/>
</dbReference>
<evidence type="ECO:0000313" key="2">
    <source>
        <dbReference type="Proteomes" id="UP000782705"/>
    </source>
</evidence>
<organism evidence="1 2">
    <name type="scientific">Candidatus Enterococcus willemsii</name>
    <dbReference type="NCBI Taxonomy" id="1857215"/>
    <lineage>
        <taxon>Bacteria</taxon>
        <taxon>Bacillati</taxon>
        <taxon>Bacillota</taxon>
        <taxon>Bacilli</taxon>
        <taxon>Lactobacillales</taxon>
        <taxon>Enterococcaceae</taxon>
        <taxon>Enterococcus</taxon>
    </lineage>
</organism>
<keyword evidence="2" id="KW-1185">Reference proteome</keyword>